<protein>
    <submittedName>
        <fullName evidence="4">DUF4005 domain-containing protein</fullName>
    </submittedName>
</protein>
<accession>A0A0N4Y5X1</accession>
<proteinExistence type="predicted"/>
<sequence length="97" mass="10644">MDWEPSVEKISAASKPPSSAMRPSEVMARMVREATPSRELAPSLSSLSLFSDDQPNKSPHPNVFAGSAARRAPSESYMQERNMRAPSIAHSQFSVRV</sequence>
<evidence type="ECO:0000313" key="3">
    <source>
        <dbReference type="Proteomes" id="UP000271162"/>
    </source>
</evidence>
<dbReference type="AlphaFoldDB" id="A0A0N4Y5X1"/>
<reference evidence="2 3" key="2">
    <citation type="submission" date="2018-11" db="EMBL/GenBank/DDBJ databases">
        <authorList>
            <consortium name="Pathogen Informatics"/>
        </authorList>
    </citation>
    <scope>NUCLEOTIDE SEQUENCE [LARGE SCALE GENOMIC DNA]</scope>
</reference>
<dbReference type="STRING" id="27835.A0A0N4Y5X1"/>
<organism evidence="4">
    <name type="scientific">Nippostrongylus brasiliensis</name>
    <name type="common">Rat hookworm</name>
    <dbReference type="NCBI Taxonomy" id="27835"/>
    <lineage>
        <taxon>Eukaryota</taxon>
        <taxon>Metazoa</taxon>
        <taxon>Ecdysozoa</taxon>
        <taxon>Nematoda</taxon>
        <taxon>Chromadorea</taxon>
        <taxon>Rhabditida</taxon>
        <taxon>Rhabditina</taxon>
        <taxon>Rhabditomorpha</taxon>
        <taxon>Strongyloidea</taxon>
        <taxon>Heligmosomidae</taxon>
        <taxon>Nippostrongylus</taxon>
    </lineage>
</organism>
<keyword evidence="3" id="KW-1185">Reference proteome</keyword>
<name>A0A0N4Y5X1_NIPBR</name>
<evidence type="ECO:0000313" key="2">
    <source>
        <dbReference type="EMBL" id="VDL75025.1"/>
    </source>
</evidence>
<feature type="region of interest" description="Disordered" evidence="1">
    <location>
        <begin position="47"/>
        <end position="75"/>
    </location>
</feature>
<reference evidence="4" key="1">
    <citation type="submission" date="2017-02" db="UniProtKB">
        <authorList>
            <consortium name="WormBaseParasite"/>
        </authorList>
    </citation>
    <scope>IDENTIFICATION</scope>
</reference>
<dbReference type="WBParaSite" id="NBR_0001143501-mRNA-1">
    <property type="protein sequence ID" value="NBR_0001143501-mRNA-1"/>
    <property type="gene ID" value="NBR_0001143501"/>
</dbReference>
<feature type="compositionally biased region" description="Low complexity" evidence="1">
    <location>
        <begin position="11"/>
        <end position="24"/>
    </location>
</feature>
<evidence type="ECO:0000256" key="1">
    <source>
        <dbReference type="SAM" id="MobiDB-lite"/>
    </source>
</evidence>
<dbReference type="EMBL" id="UYSL01020524">
    <property type="protein sequence ID" value="VDL75025.1"/>
    <property type="molecule type" value="Genomic_DNA"/>
</dbReference>
<evidence type="ECO:0000313" key="4">
    <source>
        <dbReference type="WBParaSite" id="NBR_0001143501-mRNA-1"/>
    </source>
</evidence>
<gene>
    <name evidence="2" type="ORF">NBR_LOCUS11436</name>
</gene>
<dbReference type="Proteomes" id="UP000271162">
    <property type="component" value="Unassembled WGS sequence"/>
</dbReference>
<feature type="region of interest" description="Disordered" evidence="1">
    <location>
        <begin position="1"/>
        <end position="25"/>
    </location>
</feature>